<dbReference type="RefSeq" id="WP_070055203.1">
    <property type="nucleotide sequence ID" value="NZ_FVZF01000005.1"/>
</dbReference>
<dbReference type="EMBL" id="LKTR01000054">
    <property type="protein sequence ID" value="PKD16348.1"/>
    <property type="molecule type" value="Genomic_DNA"/>
</dbReference>
<organism evidence="3 5">
    <name type="scientific">Salegentibacter salarius</name>
    <dbReference type="NCBI Taxonomy" id="435906"/>
    <lineage>
        <taxon>Bacteria</taxon>
        <taxon>Pseudomonadati</taxon>
        <taxon>Bacteroidota</taxon>
        <taxon>Flavobacteriia</taxon>
        <taxon>Flavobacteriales</taxon>
        <taxon>Flavobacteriaceae</taxon>
        <taxon>Salegentibacter</taxon>
    </lineage>
</organism>
<comment type="caution">
    <text evidence="3">The sequence shown here is derived from an EMBL/GenBank/DDBJ whole genome shotgun (WGS) entry which is preliminary data.</text>
</comment>
<evidence type="ECO:0000313" key="5">
    <source>
        <dbReference type="Proteomes" id="UP000232533"/>
    </source>
</evidence>
<keyword evidence="1" id="KW-0812">Transmembrane</keyword>
<feature type="transmembrane region" description="Helical" evidence="1">
    <location>
        <begin position="122"/>
        <end position="145"/>
    </location>
</feature>
<protein>
    <recommendedName>
        <fullName evidence="6">ABC transporter permease</fullName>
    </recommendedName>
</protein>
<reference evidence="3 5" key="1">
    <citation type="submission" date="2015-10" db="EMBL/GenBank/DDBJ databases">
        <title>Draft genome sequence of Salegentibacter salinarum KCTC 12975.</title>
        <authorList>
            <person name="Lin W."/>
            <person name="Zheng Q."/>
        </authorList>
    </citation>
    <scope>NUCLEOTIDE SEQUENCE [LARGE SCALE GENOMIC DNA]</scope>
    <source>
        <strain evidence="3 5">KCTC 12974</strain>
    </source>
</reference>
<evidence type="ECO:0008006" key="6">
    <source>
        <dbReference type="Google" id="ProtNLM"/>
    </source>
</evidence>
<evidence type="ECO:0000256" key="1">
    <source>
        <dbReference type="SAM" id="Phobius"/>
    </source>
</evidence>
<dbReference type="EMBL" id="MJBR01000049">
    <property type="protein sequence ID" value="OEY71559.1"/>
    <property type="molecule type" value="Genomic_DNA"/>
</dbReference>
<keyword evidence="1" id="KW-0472">Membrane</keyword>
<dbReference type="OrthoDB" id="709028at2"/>
<feature type="transmembrane region" description="Helical" evidence="1">
    <location>
        <begin position="37"/>
        <end position="58"/>
    </location>
</feature>
<keyword evidence="4" id="KW-1185">Reference proteome</keyword>
<dbReference type="Proteomes" id="UP000176009">
    <property type="component" value="Unassembled WGS sequence"/>
</dbReference>
<evidence type="ECO:0000313" key="3">
    <source>
        <dbReference type="EMBL" id="PKD16348.1"/>
    </source>
</evidence>
<dbReference type="Proteomes" id="UP000232533">
    <property type="component" value="Unassembled WGS sequence"/>
</dbReference>
<feature type="transmembrane region" description="Helical" evidence="1">
    <location>
        <begin position="78"/>
        <end position="96"/>
    </location>
</feature>
<accession>A0A2N0TNS1</accession>
<sequence>MDGLDLLKKDWKKREGSLPHLSYDQIYQMLWKRSSSIVKWIFVISIIEFLFWGVINIFMADHEYWEEMEQIHLKEFTVATYVINYAITFFFIYCFYKNYRKISATDNAAELMKNILRTKKTVKYYIGYILISTALVALIYTYFMMDYHTSSTVVDDMEKYSFTPLQWLMFAGIMIGGLAVFLGLIWLFYRVVYGILLRRLNRNYKELKKLEI</sequence>
<gene>
    <name evidence="3" type="ORF">APR40_05365</name>
    <name evidence="2" type="ORF">BHS39_05365</name>
</gene>
<proteinExistence type="predicted"/>
<evidence type="ECO:0000313" key="4">
    <source>
        <dbReference type="Proteomes" id="UP000176009"/>
    </source>
</evidence>
<feature type="transmembrane region" description="Helical" evidence="1">
    <location>
        <begin position="165"/>
        <end position="189"/>
    </location>
</feature>
<keyword evidence="1" id="KW-1133">Transmembrane helix</keyword>
<name>A0A2N0TNS1_9FLAO</name>
<evidence type="ECO:0000313" key="2">
    <source>
        <dbReference type="EMBL" id="OEY71559.1"/>
    </source>
</evidence>
<dbReference type="AlphaFoldDB" id="A0A2N0TNS1"/>
<reference evidence="2 4" key="2">
    <citation type="submission" date="2016-09" db="EMBL/GenBank/DDBJ databases">
        <title>Genome Sequence of Salegentibacter salarius,Isolated from a Marine Solar Saltern of the Yellow Sea in South Korea.</title>
        <authorList>
            <person name="Zheng Q."/>
            <person name="Liu Y."/>
        </authorList>
    </citation>
    <scope>NUCLEOTIDE SEQUENCE [LARGE SCALE GENOMIC DNA]</scope>
    <source>
        <strain evidence="2 4">KCTC 12974</strain>
    </source>
</reference>